<dbReference type="Gene3D" id="3.30.70.1170">
    <property type="entry name" value="Sun protein, domain 3"/>
    <property type="match status" value="1"/>
</dbReference>
<dbReference type="Proteomes" id="UP001610432">
    <property type="component" value="Unassembled WGS sequence"/>
</dbReference>
<organism evidence="8 9">
    <name type="scientific">Aspergillus lucknowensis</name>
    <dbReference type="NCBI Taxonomy" id="176173"/>
    <lineage>
        <taxon>Eukaryota</taxon>
        <taxon>Fungi</taxon>
        <taxon>Dikarya</taxon>
        <taxon>Ascomycota</taxon>
        <taxon>Pezizomycotina</taxon>
        <taxon>Eurotiomycetes</taxon>
        <taxon>Eurotiomycetidae</taxon>
        <taxon>Eurotiales</taxon>
        <taxon>Aspergillaceae</taxon>
        <taxon>Aspergillus</taxon>
        <taxon>Aspergillus subgen. Nidulantes</taxon>
    </lineage>
</organism>
<accession>A0ABR4LYI4</accession>
<feature type="region of interest" description="Disordered" evidence="6">
    <location>
        <begin position="526"/>
        <end position="563"/>
    </location>
</feature>
<protein>
    <submittedName>
        <fullName evidence="8">S-adenosyl-L-methionine-dependent methyltransferase</fullName>
    </submittedName>
</protein>
<evidence type="ECO:0000259" key="7">
    <source>
        <dbReference type="PROSITE" id="PS51686"/>
    </source>
</evidence>
<dbReference type="PROSITE" id="PS51686">
    <property type="entry name" value="SAM_MT_RSMB_NOP"/>
    <property type="match status" value="1"/>
</dbReference>
<dbReference type="InterPro" id="IPR029063">
    <property type="entry name" value="SAM-dependent_MTases_sf"/>
</dbReference>
<keyword evidence="9" id="KW-1185">Reference proteome</keyword>
<feature type="active site" description="Nucleophile" evidence="5">
    <location>
        <position position="438"/>
    </location>
</feature>
<keyword evidence="3 5" id="KW-0949">S-adenosyl-L-methionine</keyword>
<dbReference type="InterPro" id="IPR049560">
    <property type="entry name" value="MeTrfase_RsmB-F_NOP2_cat"/>
</dbReference>
<gene>
    <name evidence="8" type="ORF">BJX67DRAFT_22778</name>
</gene>
<comment type="similarity">
    <text evidence="5">Belongs to the class I-like SAM-binding methyltransferase superfamily. RsmB/NOP family.</text>
</comment>
<dbReference type="GeneID" id="98140929"/>
<dbReference type="Pfam" id="PF21148">
    <property type="entry name" value="NSUN5_fdxn-like"/>
    <property type="match status" value="1"/>
</dbReference>
<feature type="binding site" evidence="5">
    <location>
        <position position="311"/>
    </location>
    <ligand>
        <name>S-adenosyl-L-methionine</name>
        <dbReference type="ChEBI" id="CHEBI:59789"/>
    </ligand>
</feature>
<dbReference type="PANTHER" id="PTHR22807">
    <property type="entry name" value="NOP2 YEAST -RELATED NOL1/NOP2/FMU SUN DOMAIN-CONTAINING"/>
    <property type="match status" value="1"/>
</dbReference>
<evidence type="ECO:0000256" key="3">
    <source>
        <dbReference type="ARBA" id="ARBA00022691"/>
    </source>
</evidence>
<evidence type="ECO:0000256" key="6">
    <source>
        <dbReference type="SAM" id="MobiDB-lite"/>
    </source>
</evidence>
<feature type="binding site" evidence="5">
    <location>
        <position position="331"/>
    </location>
    <ligand>
        <name>S-adenosyl-L-methionine</name>
        <dbReference type="ChEBI" id="CHEBI:59789"/>
    </ligand>
</feature>
<evidence type="ECO:0000256" key="5">
    <source>
        <dbReference type="PROSITE-ProRule" id="PRU01023"/>
    </source>
</evidence>
<feature type="compositionally biased region" description="Basic and acidic residues" evidence="6">
    <location>
        <begin position="526"/>
        <end position="548"/>
    </location>
</feature>
<comment type="caution">
    <text evidence="8">The sequence shown here is derived from an EMBL/GenBank/DDBJ whole genome shotgun (WGS) entry which is preliminary data.</text>
</comment>
<dbReference type="GO" id="GO:0032259">
    <property type="term" value="P:methylation"/>
    <property type="evidence" value="ECO:0007669"/>
    <property type="project" value="UniProtKB-KW"/>
</dbReference>
<dbReference type="GO" id="GO:0008168">
    <property type="term" value="F:methyltransferase activity"/>
    <property type="evidence" value="ECO:0007669"/>
    <property type="project" value="UniProtKB-KW"/>
</dbReference>
<dbReference type="PRINTS" id="PR02008">
    <property type="entry name" value="RCMTFAMILY"/>
</dbReference>
<feature type="binding site" evidence="5">
    <location>
        <position position="282"/>
    </location>
    <ligand>
        <name>S-adenosyl-L-methionine</name>
        <dbReference type="ChEBI" id="CHEBI:59789"/>
    </ligand>
</feature>
<dbReference type="Pfam" id="PF21153">
    <property type="entry name" value="NSUN5_N"/>
    <property type="match status" value="1"/>
</dbReference>
<reference evidence="8 9" key="1">
    <citation type="submission" date="2024-07" db="EMBL/GenBank/DDBJ databases">
        <title>Section-level genome sequencing and comparative genomics of Aspergillus sections Usti and Cavernicolus.</title>
        <authorList>
            <consortium name="Lawrence Berkeley National Laboratory"/>
            <person name="Nybo J.L."/>
            <person name="Vesth T.C."/>
            <person name="Theobald S."/>
            <person name="Frisvad J.C."/>
            <person name="Larsen T.O."/>
            <person name="Kjaerboelling I."/>
            <person name="Rothschild-Mancinelli K."/>
            <person name="Lyhne E.K."/>
            <person name="Kogle M.E."/>
            <person name="Barry K."/>
            <person name="Clum A."/>
            <person name="Na H."/>
            <person name="Ledsgaard L."/>
            <person name="Lin J."/>
            <person name="Lipzen A."/>
            <person name="Kuo A."/>
            <person name="Riley R."/>
            <person name="Mondo S."/>
            <person name="Labutti K."/>
            <person name="Haridas S."/>
            <person name="Pangalinan J."/>
            <person name="Salamov A.A."/>
            <person name="Simmons B.A."/>
            <person name="Magnuson J.K."/>
            <person name="Chen J."/>
            <person name="Drula E."/>
            <person name="Henrissat B."/>
            <person name="Wiebenga A."/>
            <person name="Lubbers R.J."/>
            <person name="Gomes A.C."/>
            <person name="Macurrencykelacurrency M.R."/>
            <person name="Stajich J."/>
            <person name="Grigoriev I.V."/>
            <person name="Mortensen U.H."/>
            <person name="De Vries R.P."/>
            <person name="Baker S.E."/>
            <person name="Andersen M.R."/>
        </authorList>
    </citation>
    <scope>NUCLEOTIDE SEQUENCE [LARGE SCALE GENOMIC DNA]</scope>
    <source>
        <strain evidence="8 9">CBS 449.75</strain>
    </source>
</reference>
<dbReference type="InterPro" id="IPR023267">
    <property type="entry name" value="RCMT"/>
</dbReference>
<name>A0ABR4LYI4_9EURO</name>
<dbReference type="InterPro" id="IPR049561">
    <property type="entry name" value="NSUN5_7_fdxn-like"/>
</dbReference>
<dbReference type="InterPro" id="IPR048889">
    <property type="entry name" value="NSUN5_RCM1_N"/>
</dbReference>
<dbReference type="Gene3D" id="3.40.50.150">
    <property type="entry name" value="Vaccinia Virus protein VP39"/>
    <property type="match status" value="1"/>
</dbReference>
<dbReference type="InterPro" id="IPR001678">
    <property type="entry name" value="MeTrfase_RsmB-F_NOP2_dom"/>
</dbReference>
<evidence type="ECO:0000256" key="2">
    <source>
        <dbReference type="ARBA" id="ARBA00022679"/>
    </source>
</evidence>
<dbReference type="PANTHER" id="PTHR22807:SF4">
    <property type="entry name" value="28S RRNA (CYTOSINE-C(5))-METHYLTRANSFERASE"/>
    <property type="match status" value="1"/>
</dbReference>
<dbReference type="Pfam" id="PF01189">
    <property type="entry name" value="Methyltr_RsmB-F"/>
    <property type="match status" value="1"/>
</dbReference>
<keyword evidence="2 5" id="KW-0808">Transferase</keyword>
<proteinExistence type="inferred from homology"/>
<feature type="compositionally biased region" description="Polar residues" evidence="6">
    <location>
        <begin position="375"/>
        <end position="403"/>
    </location>
</feature>
<evidence type="ECO:0000313" key="8">
    <source>
        <dbReference type="EMBL" id="KAL2869249.1"/>
    </source>
</evidence>
<keyword evidence="4 5" id="KW-0694">RNA-binding</keyword>
<feature type="domain" description="SAM-dependent MTase RsmB/NOP-type" evidence="7">
    <location>
        <begin position="139"/>
        <end position="526"/>
    </location>
</feature>
<dbReference type="RefSeq" id="XP_070888228.1">
    <property type="nucleotide sequence ID" value="XM_071025857.1"/>
</dbReference>
<keyword evidence="1 5" id="KW-0489">Methyltransferase</keyword>
<dbReference type="EMBL" id="JBFXLQ010000010">
    <property type="protein sequence ID" value="KAL2869249.1"/>
    <property type="molecule type" value="Genomic_DNA"/>
</dbReference>
<feature type="binding site" evidence="5">
    <location>
        <begin position="247"/>
        <end position="253"/>
    </location>
    <ligand>
        <name>S-adenosyl-L-methionine</name>
        <dbReference type="ChEBI" id="CHEBI:59789"/>
    </ligand>
</feature>
<evidence type="ECO:0000313" key="9">
    <source>
        <dbReference type="Proteomes" id="UP001610432"/>
    </source>
</evidence>
<sequence>MSLYYDAAAALTSPSSSGGSFKSRLYNSRTLKASPAQVYALVTEATKWDILLKEVIDQAGILKLEPKLTPLLSLLLVHDHLLAKNGIAAPASHPIRQAVERHRVRLKGEFTKARVRRGCVTIPELKEAVRRERLSVQGASANADAVYPRWVRINNARTTMEDQLKSTFASYQSVETLKELVVGDEKQTKMRFDPHIPDLVAVAPGVDFSTTPAYKKGEIILQDKASCFPAYLLLGEGWDRGDLVDGCAAPGNKTTHMASLLYKASSISAGKKNVSPRIFSMDASAVRAKTLQKMVSTAGTDEIVTVLPGQDFLALDPEDPRFENVTGLLLDPSCSGSGIIGRDDVPQLILPAGKTTPGQAKMGNQGKKRKRNDTYRGNNDTQAEASPSQLPCTTAENDLPNNEPLNQERLVKLSNLQTRIVEHALSFPSATHISYSTCSIHVTENESVVSRVLESDVAKRRGWRVMRRDEQPAGLRKWKYRGIKSEGGEGGHSVKLSEEEVEGCLRCWPGDEEGTGGFFVVGFVRDGDGSADADNRDRRVTPDYRGDDHEDDEDEDEWEGFSD</sequence>
<feature type="region of interest" description="Disordered" evidence="6">
    <location>
        <begin position="352"/>
        <end position="403"/>
    </location>
</feature>
<dbReference type="SUPFAM" id="SSF53335">
    <property type="entry name" value="S-adenosyl-L-methionine-dependent methyltransferases"/>
    <property type="match status" value="1"/>
</dbReference>
<evidence type="ECO:0000256" key="1">
    <source>
        <dbReference type="ARBA" id="ARBA00022603"/>
    </source>
</evidence>
<feature type="compositionally biased region" description="Acidic residues" evidence="6">
    <location>
        <begin position="549"/>
        <end position="563"/>
    </location>
</feature>
<evidence type="ECO:0000256" key="4">
    <source>
        <dbReference type="ARBA" id="ARBA00022884"/>
    </source>
</evidence>